<feature type="compositionally biased region" description="Low complexity" evidence="1">
    <location>
        <begin position="180"/>
        <end position="193"/>
    </location>
</feature>
<dbReference type="AlphaFoldDB" id="A0A9X7UDM0"/>
<feature type="region of interest" description="Disordered" evidence="1">
    <location>
        <begin position="180"/>
        <end position="204"/>
    </location>
</feature>
<feature type="chain" id="PRO_5040936721" evidence="2">
    <location>
        <begin position="20"/>
        <end position="204"/>
    </location>
</feature>
<feature type="signal peptide" evidence="2">
    <location>
        <begin position="1"/>
        <end position="19"/>
    </location>
</feature>
<protein>
    <submittedName>
        <fullName evidence="3">Uncharacterized protein</fullName>
    </submittedName>
</protein>
<evidence type="ECO:0000256" key="2">
    <source>
        <dbReference type="SAM" id="SignalP"/>
    </source>
</evidence>
<gene>
    <name evidence="3" type="ORF">H3V42_13255</name>
</gene>
<evidence type="ECO:0000313" key="3">
    <source>
        <dbReference type="EMBL" id="QNG48418.1"/>
    </source>
</evidence>
<accession>A0A9X7UDM0</accession>
<reference evidence="3 4" key="1">
    <citation type="submission" date="2020-07" db="EMBL/GenBank/DDBJ databases">
        <title>Whole genome sequence of Sphingobium yanoikuyae A3.</title>
        <authorList>
            <person name="Han S.-S."/>
        </authorList>
    </citation>
    <scope>NUCLEOTIDE SEQUENCE [LARGE SCALE GENOMIC DNA]</scope>
    <source>
        <strain evidence="3 4">A3</strain>
    </source>
</reference>
<evidence type="ECO:0000256" key="1">
    <source>
        <dbReference type="SAM" id="MobiDB-lite"/>
    </source>
</evidence>
<feature type="compositionally biased region" description="Basic and acidic residues" evidence="1">
    <location>
        <begin position="194"/>
        <end position="204"/>
    </location>
</feature>
<organism evidence="3 4">
    <name type="scientific">Sphingobium yanoikuyae</name>
    <name type="common">Sphingomonas yanoikuyae</name>
    <dbReference type="NCBI Taxonomy" id="13690"/>
    <lineage>
        <taxon>Bacteria</taxon>
        <taxon>Pseudomonadati</taxon>
        <taxon>Pseudomonadota</taxon>
        <taxon>Alphaproteobacteria</taxon>
        <taxon>Sphingomonadales</taxon>
        <taxon>Sphingomonadaceae</taxon>
        <taxon>Sphingobium</taxon>
    </lineage>
</organism>
<sequence>MIRTAVYAAVFAASSGAYAQTEGALPASTLITVTPNEEITSKKVEVGTRVLFSVVNDIVENGVVAIPRGSQVAGTIAWKTGKAIGGKSGKFEVKFDSVNVRGRNYALRGVHRQEGKGNTAAALLGSILVSGRSAQMLPGQMANAFTAEPIPFAVARYAPAGAAPAVAAAPAAEPARAQVRAQARATATKAPRPMVDKSLEINPR</sequence>
<name>A0A9X7UDM0_SPHYA</name>
<proteinExistence type="predicted"/>
<keyword evidence="2" id="KW-0732">Signal</keyword>
<evidence type="ECO:0000313" key="4">
    <source>
        <dbReference type="Proteomes" id="UP000515377"/>
    </source>
</evidence>
<dbReference type="EMBL" id="CP060122">
    <property type="protein sequence ID" value="QNG48418.1"/>
    <property type="molecule type" value="Genomic_DNA"/>
</dbReference>
<dbReference type="Proteomes" id="UP000515377">
    <property type="component" value="Chromosome"/>
</dbReference>